<organism evidence="1 2">
    <name type="scientific">Quercus lobata</name>
    <name type="common">Valley oak</name>
    <dbReference type="NCBI Taxonomy" id="97700"/>
    <lineage>
        <taxon>Eukaryota</taxon>
        <taxon>Viridiplantae</taxon>
        <taxon>Streptophyta</taxon>
        <taxon>Embryophyta</taxon>
        <taxon>Tracheophyta</taxon>
        <taxon>Spermatophyta</taxon>
        <taxon>Magnoliopsida</taxon>
        <taxon>eudicotyledons</taxon>
        <taxon>Gunneridae</taxon>
        <taxon>Pentapetalae</taxon>
        <taxon>rosids</taxon>
        <taxon>fabids</taxon>
        <taxon>Fagales</taxon>
        <taxon>Fagaceae</taxon>
        <taxon>Quercus</taxon>
    </lineage>
</organism>
<evidence type="ECO:0000313" key="1">
    <source>
        <dbReference type="EnsemblPlants" id="QL12p037740:mrna"/>
    </source>
</evidence>
<dbReference type="Gramene" id="QL12p037740:mrna">
    <property type="protein sequence ID" value="QL12p037740:mrna"/>
    <property type="gene ID" value="QL12p037740"/>
</dbReference>
<dbReference type="EnsemblPlants" id="QL12p037740:mrna">
    <property type="protein sequence ID" value="QL12p037740:mrna"/>
    <property type="gene ID" value="QL12p037740"/>
</dbReference>
<dbReference type="AlphaFoldDB" id="A0A7N2RF31"/>
<name>A0A7N2RF31_QUELO</name>
<reference evidence="1 2" key="1">
    <citation type="journal article" date="2016" name="G3 (Bethesda)">
        <title>First Draft Assembly and Annotation of the Genome of a California Endemic Oak Quercus lobata Nee (Fagaceae).</title>
        <authorList>
            <person name="Sork V.L."/>
            <person name="Fitz-Gibbon S.T."/>
            <person name="Puiu D."/>
            <person name="Crepeau M."/>
            <person name="Gugger P.F."/>
            <person name="Sherman R."/>
            <person name="Stevens K."/>
            <person name="Langley C.H."/>
            <person name="Pellegrini M."/>
            <person name="Salzberg S.L."/>
        </authorList>
    </citation>
    <scope>NUCLEOTIDE SEQUENCE [LARGE SCALE GENOMIC DNA]</scope>
    <source>
        <strain evidence="1 2">cv. SW786</strain>
    </source>
</reference>
<keyword evidence="2" id="KW-1185">Reference proteome</keyword>
<evidence type="ECO:0000313" key="2">
    <source>
        <dbReference type="Proteomes" id="UP000594261"/>
    </source>
</evidence>
<dbReference type="Proteomes" id="UP000594261">
    <property type="component" value="Chromosome 12"/>
</dbReference>
<protein>
    <submittedName>
        <fullName evidence="1">Uncharacterized protein</fullName>
    </submittedName>
</protein>
<reference evidence="1" key="2">
    <citation type="submission" date="2021-01" db="UniProtKB">
        <authorList>
            <consortium name="EnsemblPlants"/>
        </authorList>
    </citation>
    <scope>IDENTIFICATION</scope>
</reference>
<proteinExistence type="predicted"/>
<accession>A0A7N2RF31</accession>
<dbReference type="EMBL" id="LRBV02000012">
    <property type="status" value="NOT_ANNOTATED_CDS"/>
    <property type="molecule type" value="Genomic_DNA"/>
</dbReference>
<dbReference type="InParanoid" id="A0A7N2RF31"/>
<sequence length="126" mass="14105">MPSCGLDILEQKVVKPLQMLFLENTIQEEDYLLTWYQADYVDKVPLTSLQLRPDDSKGYPAMASKLIHFAINICLGLGIVDSNGNAVLPSGSHTIIVGDHQIVHPIHRFEATAGNVVPYSHWYRIC</sequence>